<dbReference type="PANTHER" id="PTHR11786">
    <property type="entry name" value="N-HYDROXYARYLAMINE O-ACETYLTRANSFERASE"/>
    <property type="match status" value="1"/>
</dbReference>
<evidence type="ECO:0000256" key="1">
    <source>
        <dbReference type="ARBA" id="ARBA00006547"/>
    </source>
</evidence>
<organism evidence="3 4">
    <name type="scientific">Pontibacter populi</name>
    <dbReference type="NCBI Taxonomy" id="890055"/>
    <lineage>
        <taxon>Bacteria</taxon>
        <taxon>Pseudomonadati</taxon>
        <taxon>Bacteroidota</taxon>
        <taxon>Cytophagia</taxon>
        <taxon>Cytophagales</taxon>
        <taxon>Hymenobacteraceae</taxon>
        <taxon>Pontibacter</taxon>
    </lineage>
</organism>
<keyword evidence="4" id="KW-1185">Reference proteome</keyword>
<dbReference type="InterPro" id="IPR038765">
    <property type="entry name" value="Papain-like_cys_pep_sf"/>
</dbReference>
<dbReference type="Proteomes" id="UP000774935">
    <property type="component" value="Unassembled WGS sequence"/>
</dbReference>
<dbReference type="InterPro" id="IPR053710">
    <property type="entry name" value="Arylamine_NAT_domain_sf"/>
</dbReference>
<dbReference type="PRINTS" id="PR01543">
    <property type="entry name" value="ANATRNSFRASE"/>
</dbReference>
<gene>
    <name evidence="3" type="ORF">KYK27_07510</name>
</gene>
<comment type="similarity">
    <text evidence="1 2">Belongs to the arylamine N-acetyltransferase family.</text>
</comment>
<proteinExistence type="inferred from homology"/>
<reference evidence="3 4" key="1">
    <citation type="submission" date="2021-07" db="EMBL/GenBank/DDBJ databases">
        <authorList>
            <person name="Kim M.K."/>
        </authorList>
    </citation>
    <scope>NUCLEOTIDE SEQUENCE [LARGE SCALE GENOMIC DNA]</scope>
    <source>
        <strain evidence="3 4">HLY7-15</strain>
    </source>
</reference>
<dbReference type="Pfam" id="PF00797">
    <property type="entry name" value="Acetyltransf_2"/>
    <property type="match status" value="1"/>
</dbReference>
<dbReference type="PANTHER" id="PTHR11786:SF0">
    <property type="entry name" value="ARYLAMINE N-ACETYLTRANSFERASE 4-RELATED"/>
    <property type="match status" value="1"/>
</dbReference>
<dbReference type="RefSeq" id="WP_199109422.1">
    <property type="nucleotide sequence ID" value="NZ_JAHWXQ010000002.1"/>
</dbReference>
<sequence>MNIQLYLDRINYKSQISVSKEVLFELQAAHLLSIPFENLDIHYNKKIKLDIDSIYKKVVLNRRGGFCYELNGLFYHLLKNIGFDVKMVSGRVYSKDETYGAEYDHLAIVAKINGENYLVDVGFGKFSYQPLKILLDLNLSDEFGLFRFDKAHGDYLRINLVEENGNLVPQYLFKVNEREFWEFEGMCEFHQTSKESHFTSKKVISILTKNGRKTLNNTQIKITDGDTESIIDFDEELFEFYLKEHFNIEIKGNC</sequence>
<dbReference type="SUPFAM" id="SSF54001">
    <property type="entry name" value="Cysteine proteinases"/>
    <property type="match status" value="1"/>
</dbReference>
<evidence type="ECO:0000313" key="4">
    <source>
        <dbReference type="Proteomes" id="UP000774935"/>
    </source>
</evidence>
<dbReference type="Gene3D" id="3.30.2140.20">
    <property type="match status" value="1"/>
</dbReference>
<protein>
    <submittedName>
        <fullName evidence="3">Arylamine N-acetyltransferase</fullName>
    </submittedName>
</protein>
<evidence type="ECO:0000313" key="3">
    <source>
        <dbReference type="EMBL" id="MBW3364884.1"/>
    </source>
</evidence>
<accession>A0ABS6XB48</accession>
<dbReference type="InterPro" id="IPR001447">
    <property type="entry name" value="Arylamine_N-AcTrfase"/>
</dbReference>
<comment type="caution">
    <text evidence="3">The sequence shown here is derived from an EMBL/GenBank/DDBJ whole genome shotgun (WGS) entry which is preliminary data.</text>
</comment>
<name>A0ABS6XB48_9BACT</name>
<dbReference type="EMBL" id="JAHWXQ010000002">
    <property type="protein sequence ID" value="MBW3364884.1"/>
    <property type="molecule type" value="Genomic_DNA"/>
</dbReference>
<evidence type="ECO:0000256" key="2">
    <source>
        <dbReference type="RuleBase" id="RU003452"/>
    </source>
</evidence>